<dbReference type="GO" id="GO:0016887">
    <property type="term" value="F:ATP hydrolysis activity"/>
    <property type="evidence" value="ECO:0007669"/>
    <property type="project" value="InterPro"/>
</dbReference>
<sequence>MNVSATSGSAIEVTDVTVRYGDILALDHASVRVPSGQVCGLVGMNGSGKSTLFKTIVGSVTPTTGTVRLGGRTPAAARRAGALGYVPQSEDIDWSFPVSVRDVVMTGRYGHLGFTRRPKRADHDAVDEALARVELTDFADRQIGQLSGGQRKRAFVARGIAQEAEILLLDEPFAGVDKRTEGTITALLRELADAGTTILVSTHDLQVLPELADEAILLMRRVIAQGAPAEVITTDNLVRAFGLDPLARPTFERLESERLESGRLATDRHEEVS</sequence>
<dbReference type="CDD" id="cd03235">
    <property type="entry name" value="ABC_Metallic_Cations"/>
    <property type="match status" value="1"/>
</dbReference>
<dbReference type="InterPro" id="IPR050153">
    <property type="entry name" value="Metal_Ion_Import_ABC"/>
</dbReference>
<dbReference type="Pfam" id="PF00005">
    <property type="entry name" value="ABC_tran"/>
    <property type="match status" value="1"/>
</dbReference>
<keyword evidence="3" id="KW-0547">Nucleotide-binding</keyword>
<dbReference type="InterPro" id="IPR003439">
    <property type="entry name" value="ABC_transporter-like_ATP-bd"/>
</dbReference>
<dbReference type="AlphaFoldDB" id="A0AAX3T3V6"/>
<evidence type="ECO:0000256" key="3">
    <source>
        <dbReference type="ARBA" id="ARBA00022741"/>
    </source>
</evidence>
<gene>
    <name evidence="6" type="ORF">P9A14_16880</name>
</gene>
<dbReference type="PANTHER" id="PTHR42734">
    <property type="entry name" value="METAL TRANSPORT SYSTEM ATP-BINDING PROTEIN TM_0124-RELATED"/>
    <property type="match status" value="1"/>
</dbReference>
<reference evidence="6" key="1">
    <citation type="submission" date="2023-04" db="EMBL/GenBank/DDBJ databases">
        <title>Complete genome sequence of a phthalic acid esters degrading bacterial strain.</title>
        <authorList>
            <person name="Weng L."/>
            <person name="Jia Y."/>
            <person name="Ren L."/>
        </authorList>
    </citation>
    <scope>NUCLEOTIDE SEQUENCE</scope>
    <source>
        <strain evidence="6">RL-LY01</strain>
    </source>
</reference>
<protein>
    <submittedName>
        <fullName evidence="6">Metal ABC transporter ATP-binding protein</fullName>
    </submittedName>
</protein>
<dbReference type="GO" id="GO:0005524">
    <property type="term" value="F:ATP binding"/>
    <property type="evidence" value="ECO:0007669"/>
    <property type="project" value="UniProtKB-KW"/>
</dbReference>
<evidence type="ECO:0000256" key="2">
    <source>
        <dbReference type="ARBA" id="ARBA00022448"/>
    </source>
</evidence>
<dbReference type="InterPro" id="IPR003593">
    <property type="entry name" value="AAA+_ATPase"/>
</dbReference>
<dbReference type="EMBL" id="CP121270">
    <property type="protein sequence ID" value="WFP23805.1"/>
    <property type="molecule type" value="Genomic_DNA"/>
</dbReference>
<keyword evidence="2" id="KW-0813">Transport</keyword>
<comment type="similarity">
    <text evidence="1">Belongs to the ABC transporter superfamily.</text>
</comment>
<feature type="domain" description="ABC transporter" evidence="5">
    <location>
        <begin position="11"/>
        <end position="245"/>
    </location>
</feature>
<evidence type="ECO:0000256" key="4">
    <source>
        <dbReference type="ARBA" id="ARBA00022840"/>
    </source>
</evidence>
<dbReference type="PANTHER" id="PTHR42734:SF5">
    <property type="entry name" value="IRON TRANSPORT SYSTEM ATP-BINDING PROTEIN HI_0361-RELATED"/>
    <property type="match status" value="1"/>
</dbReference>
<dbReference type="RefSeq" id="WP_065631559.1">
    <property type="nucleotide sequence ID" value="NZ_CP121270.1"/>
</dbReference>
<dbReference type="FunFam" id="3.40.50.300:FF:000134">
    <property type="entry name" value="Iron-enterobactin ABC transporter ATP-binding protein"/>
    <property type="match status" value="1"/>
</dbReference>
<dbReference type="Gene3D" id="3.40.50.300">
    <property type="entry name" value="P-loop containing nucleotide triphosphate hydrolases"/>
    <property type="match status" value="1"/>
</dbReference>
<evidence type="ECO:0000313" key="7">
    <source>
        <dbReference type="Proteomes" id="UP001213504"/>
    </source>
</evidence>
<dbReference type="SMART" id="SM00382">
    <property type="entry name" value="AAA"/>
    <property type="match status" value="1"/>
</dbReference>
<evidence type="ECO:0000256" key="1">
    <source>
        <dbReference type="ARBA" id="ARBA00005417"/>
    </source>
</evidence>
<dbReference type="InterPro" id="IPR027417">
    <property type="entry name" value="P-loop_NTPase"/>
</dbReference>
<organism evidence="6 7">
    <name type="scientific">Gordonia hongkongensis</name>
    <dbReference type="NCBI Taxonomy" id="1701090"/>
    <lineage>
        <taxon>Bacteria</taxon>
        <taxon>Bacillati</taxon>
        <taxon>Actinomycetota</taxon>
        <taxon>Actinomycetes</taxon>
        <taxon>Mycobacteriales</taxon>
        <taxon>Gordoniaceae</taxon>
        <taxon>Gordonia</taxon>
    </lineage>
</organism>
<keyword evidence="4 6" id="KW-0067">ATP-binding</keyword>
<dbReference type="Proteomes" id="UP001213504">
    <property type="component" value="Chromosome"/>
</dbReference>
<dbReference type="PROSITE" id="PS00211">
    <property type="entry name" value="ABC_TRANSPORTER_1"/>
    <property type="match status" value="1"/>
</dbReference>
<proteinExistence type="inferred from homology"/>
<dbReference type="PROSITE" id="PS50893">
    <property type="entry name" value="ABC_TRANSPORTER_2"/>
    <property type="match status" value="1"/>
</dbReference>
<evidence type="ECO:0000259" key="5">
    <source>
        <dbReference type="PROSITE" id="PS50893"/>
    </source>
</evidence>
<dbReference type="SUPFAM" id="SSF52540">
    <property type="entry name" value="P-loop containing nucleoside triphosphate hydrolases"/>
    <property type="match status" value="1"/>
</dbReference>
<accession>A0AAX3T3V6</accession>
<dbReference type="InterPro" id="IPR017871">
    <property type="entry name" value="ABC_transporter-like_CS"/>
</dbReference>
<name>A0AAX3T3V6_9ACTN</name>
<evidence type="ECO:0000313" key="6">
    <source>
        <dbReference type="EMBL" id="WFP23805.1"/>
    </source>
</evidence>